<accession>A0ACB9PGK6</accession>
<name>A0ACB9PGK6_BAUVA</name>
<organism evidence="1 2">
    <name type="scientific">Bauhinia variegata</name>
    <name type="common">Purple orchid tree</name>
    <name type="synonym">Phanera variegata</name>
    <dbReference type="NCBI Taxonomy" id="167791"/>
    <lineage>
        <taxon>Eukaryota</taxon>
        <taxon>Viridiplantae</taxon>
        <taxon>Streptophyta</taxon>
        <taxon>Embryophyta</taxon>
        <taxon>Tracheophyta</taxon>
        <taxon>Spermatophyta</taxon>
        <taxon>Magnoliopsida</taxon>
        <taxon>eudicotyledons</taxon>
        <taxon>Gunneridae</taxon>
        <taxon>Pentapetalae</taxon>
        <taxon>rosids</taxon>
        <taxon>fabids</taxon>
        <taxon>Fabales</taxon>
        <taxon>Fabaceae</taxon>
        <taxon>Cercidoideae</taxon>
        <taxon>Cercideae</taxon>
        <taxon>Bauhiniinae</taxon>
        <taxon>Bauhinia</taxon>
    </lineage>
</organism>
<reference evidence="1 2" key="1">
    <citation type="journal article" date="2022" name="DNA Res.">
        <title>Chromosomal-level genome assembly of the orchid tree Bauhinia variegata (Leguminosae; Cercidoideae) supports the allotetraploid origin hypothesis of Bauhinia.</title>
        <authorList>
            <person name="Zhong Y."/>
            <person name="Chen Y."/>
            <person name="Zheng D."/>
            <person name="Pang J."/>
            <person name="Liu Y."/>
            <person name="Luo S."/>
            <person name="Meng S."/>
            <person name="Qian L."/>
            <person name="Wei D."/>
            <person name="Dai S."/>
            <person name="Zhou R."/>
        </authorList>
    </citation>
    <scope>NUCLEOTIDE SEQUENCE [LARGE SCALE GENOMIC DNA]</scope>
    <source>
        <strain evidence="1">BV-YZ2020</strain>
    </source>
</reference>
<dbReference type="Proteomes" id="UP000828941">
    <property type="component" value="Chromosome 4"/>
</dbReference>
<evidence type="ECO:0000313" key="1">
    <source>
        <dbReference type="EMBL" id="KAI4347890.1"/>
    </source>
</evidence>
<gene>
    <name evidence="1" type="ORF">L6164_008666</name>
</gene>
<protein>
    <submittedName>
        <fullName evidence="1">Uncharacterized protein</fullName>
    </submittedName>
</protein>
<sequence>MQLGNHVSPTSGVFLVVLSQWNEQSNTTSLYNAQVQLSVPKWSKPVSPCVKINIDAAVGFDHIGGVGGVLRDTAETFLGGWCNQCDWSTSISSLEAMANREALVLLKAWGYQHIVLEGDSQSIIHQLNSPRSNMSYEGLIINDILALSKEFTYVSFSWVPREANKVAHQLVALVKTTTGCNVWWDDPPTILVNNLLIDSQ</sequence>
<comment type="caution">
    <text evidence="1">The sequence shown here is derived from an EMBL/GenBank/DDBJ whole genome shotgun (WGS) entry which is preliminary data.</text>
</comment>
<proteinExistence type="predicted"/>
<dbReference type="EMBL" id="CM039429">
    <property type="protein sequence ID" value="KAI4347890.1"/>
    <property type="molecule type" value="Genomic_DNA"/>
</dbReference>
<evidence type="ECO:0000313" key="2">
    <source>
        <dbReference type="Proteomes" id="UP000828941"/>
    </source>
</evidence>
<keyword evidence="2" id="KW-1185">Reference proteome</keyword>